<dbReference type="PANTHER" id="PTHR36380:SF1">
    <property type="entry name" value="OS01G0755100 PROTEIN"/>
    <property type="match status" value="1"/>
</dbReference>
<proteinExistence type="predicted"/>
<gene>
    <name evidence="2" type="ORF">FSB_LOCUS47136</name>
</gene>
<organism evidence="2">
    <name type="scientific">Fagus sylvatica</name>
    <name type="common">Beechnut</name>
    <dbReference type="NCBI Taxonomy" id="28930"/>
    <lineage>
        <taxon>Eukaryota</taxon>
        <taxon>Viridiplantae</taxon>
        <taxon>Streptophyta</taxon>
        <taxon>Embryophyta</taxon>
        <taxon>Tracheophyta</taxon>
        <taxon>Spermatophyta</taxon>
        <taxon>Magnoliopsida</taxon>
        <taxon>eudicotyledons</taxon>
        <taxon>Gunneridae</taxon>
        <taxon>Pentapetalae</taxon>
        <taxon>rosids</taxon>
        <taxon>fabids</taxon>
        <taxon>Fagales</taxon>
        <taxon>Fagaceae</taxon>
        <taxon>Fagus</taxon>
    </lineage>
</organism>
<feature type="region of interest" description="Disordered" evidence="1">
    <location>
        <begin position="465"/>
        <end position="484"/>
    </location>
</feature>
<feature type="region of interest" description="Disordered" evidence="1">
    <location>
        <begin position="83"/>
        <end position="117"/>
    </location>
</feature>
<evidence type="ECO:0000313" key="2">
    <source>
        <dbReference type="EMBL" id="SPD19254.1"/>
    </source>
</evidence>
<reference evidence="2" key="1">
    <citation type="submission" date="2018-02" db="EMBL/GenBank/DDBJ databases">
        <authorList>
            <person name="Cohen D.B."/>
            <person name="Kent A.D."/>
        </authorList>
    </citation>
    <scope>NUCLEOTIDE SEQUENCE</scope>
</reference>
<feature type="compositionally biased region" description="Polar residues" evidence="1">
    <location>
        <begin position="160"/>
        <end position="173"/>
    </location>
</feature>
<protein>
    <submittedName>
        <fullName evidence="2">Uncharacterized protein</fullName>
    </submittedName>
</protein>
<dbReference type="EMBL" id="OIVN01004780">
    <property type="protein sequence ID" value="SPD19254.1"/>
    <property type="molecule type" value="Genomic_DNA"/>
</dbReference>
<feature type="compositionally biased region" description="Basic and acidic residues" evidence="1">
    <location>
        <begin position="136"/>
        <end position="158"/>
    </location>
</feature>
<feature type="region of interest" description="Disordered" evidence="1">
    <location>
        <begin position="325"/>
        <end position="356"/>
    </location>
</feature>
<accession>A0A2N9I5B1</accession>
<name>A0A2N9I5B1_FAGSY</name>
<evidence type="ECO:0000256" key="1">
    <source>
        <dbReference type="SAM" id="MobiDB-lite"/>
    </source>
</evidence>
<dbReference type="PANTHER" id="PTHR36380">
    <property type="entry name" value="BNAA03G58330D PROTEIN"/>
    <property type="match status" value="1"/>
</dbReference>
<feature type="region of interest" description="Disordered" evidence="1">
    <location>
        <begin position="136"/>
        <end position="185"/>
    </location>
</feature>
<dbReference type="InterPro" id="IPR038777">
    <property type="entry name" value="At4g18490-like"/>
</dbReference>
<sequence length="814" mass="89395">MAESQKGTSSINPKEKSSLLDEEIGKEFLSSWKSMSVAEDDAMDFSFDTVSKGKKKAFNFEKLDMDFNLDGDFDKLSSFKVDMSDLDFSSPPRKTAKPKKRPEEESSSGNNQGKQDRFNFSFDFTELDSFNFESSLMKEDKKSNKASDRKGVASERKSVSSKGVASEQSQCQGSKLDLTEGDGRCDDSLSMKLPATKSAVTSKVETLIGGQGELNSFNDDSASKSETFENLVMTHGGRTSPGKTMIMSAEETEQQSRFSEKSMFTEPYSQLVKDDLPVQPVHDNESNQHTVSDFSEVQTQICSLATKEKATAGREQTDVDKIMSSMGSHHEDSPWKNSPLMHITASDSNDAERNKTGDDAPITFMDDTEPDESAVCDLDMEDNSITNVSRKIPYETKGIRENQSSTSKLPSAPLDREPAVDLRTLVKGKEAGDIHSISCKRPEEIIPKFNQPSGTKFPSIGSKRVGAMHPCPSSEKGEGLNANDAQTGSKLVHTTISVATELTKDRPLSLGSENKVKNLSKIREGINSDNVPIGRKLIENSQPHAKEVKKGEFVLLGSEKNVKDHHTLSLTGKTTECGAQTRVNPKLVLTSMESLRNSKIISAERNKLCSIKAGKRTPGLSSMKNSRITEANKVLSNSISQREINSLEKSEQNMEVQGNIALKIEGRVDSTEKQMSQSPSLKRKTFEASNADSVYLKSLKRLSQSPRESSNLKAPLERVLEEQVCSHGIQAESSANHVFTDHPTSGLECAREVNMMELEIPFVMENDGNVEKAEAYMKDLDDGKARCSLSGKLSCASTVKHSSVMLLGSNGFIF</sequence>
<dbReference type="AlphaFoldDB" id="A0A2N9I5B1"/>